<dbReference type="AlphaFoldDB" id="A0A367CED2"/>
<dbReference type="RefSeq" id="WP_181824899.1">
    <property type="nucleotide sequence ID" value="NZ_LEPB01000004.1"/>
</dbReference>
<dbReference type="EMBL" id="LEPB01000004">
    <property type="protein sequence ID" value="RCA10722.1"/>
    <property type="molecule type" value="Genomic_DNA"/>
</dbReference>
<gene>
    <name evidence="2" type="ORF">EA71_01475</name>
</gene>
<accession>A0A367CED2</accession>
<name>A0A367CED2_9ENTE</name>
<organism evidence="2 3">
    <name type="scientific">Enterococcus durans</name>
    <dbReference type="NCBI Taxonomy" id="53345"/>
    <lineage>
        <taxon>Bacteria</taxon>
        <taxon>Bacillati</taxon>
        <taxon>Bacillota</taxon>
        <taxon>Bacilli</taxon>
        <taxon>Lactobacillales</taxon>
        <taxon>Enterococcaceae</taxon>
        <taxon>Enterococcus</taxon>
    </lineage>
</organism>
<feature type="transmembrane region" description="Helical" evidence="1">
    <location>
        <begin position="5"/>
        <end position="22"/>
    </location>
</feature>
<keyword evidence="1" id="KW-0472">Membrane</keyword>
<evidence type="ECO:0000256" key="1">
    <source>
        <dbReference type="SAM" id="Phobius"/>
    </source>
</evidence>
<proteinExistence type="predicted"/>
<comment type="caution">
    <text evidence="2">The sequence shown here is derived from an EMBL/GenBank/DDBJ whole genome shotgun (WGS) entry which is preliminary data.</text>
</comment>
<keyword evidence="1" id="KW-0812">Transmembrane</keyword>
<feature type="transmembrane region" description="Helical" evidence="1">
    <location>
        <begin position="28"/>
        <end position="45"/>
    </location>
</feature>
<keyword evidence="1" id="KW-1133">Transmembrane helix</keyword>
<dbReference type="Proteomes" id="UP000252797">
    <property type="component" value="Unassembled WGS sequence"/>
</dbReference>
<evidence type="ECO:0000313" key="3">
    <source>
        <dbReference type="Proteomes" id="UP000252797"/>
    </source>
</evidence>
<evidence type="ECO:0000313" key="2">
    <source>
        <dbReference type="EMBL" id="RCA10722.1"/>
    </source>
</evidence>
<sequence length="53" mass="5972">MKHIIYAGMILLCILIGLILLLLNIINWYSYLVVVAIVGITTWLVDPQKTQSS</sequence>
<reference evidence="2 3" key="1">
    <citation type="submission" date="2015-06" db="EMBL/GenBank/DDBJ databases">
        <title>The Genome Sequence of Enterococcus durans 4EA1.</title>
        <authorList>
            <consortium name="The Broad Institute Genomics Platform"/>
            <consortium name="The Broad Institute Genome Sequencing Center for Infectious Disease"/>
            <person name="Earl A.M."/>
            <person name="Van Tyne D."/>
            <person name="Lebreton F."/>
            <person name="Saavedra J.T."/>
            <person name="Gilmore M.S."/>
            <person name="Manson Mcguire A."/>
            <person name="Clock S."/>
            <person name="Crupain M."/>
            <person name="Rangan U."/>
            <person name="Young S."/>
            <person name="Abouelleil A."/>
            <person name="Cao P."/>
            <person name="Chapman S.B."/>
            <person name="Griggs A."/>
            <person name="Priest M."/>
            <person name="Shea T."/>
            <person name="Wortman J."/>
            <person name="Nusbaum C."/>
            <person name="Birren B."/>
        </authorList>
    </citation>
    <scope>NUCLEOTIDE SEQUENCE [LARGE SCALE GENOMIC DNA]</scope>
    <source>
        <strain evidence="2 3">4EA1</strain>
    </source>
</reference>
<protein>
    <submittedName>
        <fullName evidence="2">Uncharacterized protein</fullName>
    </submittedName>
</protein>